<organism evidence="1 2">
    <name type="scientific">Edwardsiella tarda ATCC 23685</name>
    <dbReference type="NCBI Taxonomy" id="500638"/>
    <lineage>
        <taxon>Bacteria</taxon>
        <taxon>Pseudomonadati</taxon>
        <taxon>Pseudomonadota</taxon>
        <taxon>Gammaproteobacteria</taxon>
        <taxon>Enterobacterales</taxon>
        <taxon>Hafniaceae</taxon>
        <taxon>Edwardsiella</taxon>
    </lineage>
</organism>
<dbReference type="AlphaFoldDB" id="D4F3X6"/>
<protein>
    <submittedName>
        <fullName evidence="1">Uncharacterized protein</fullName>
    </submittedName>
</protein>
<name>D4F3X6_EDWTA</name>
<dbReference type="HOGENOM" id="CLU_3250713_0_0_6"/>
<proteinExistence type="predicted"/>
<evidence type="ECO:0000313" key="2">
    <source>
        <dbReference type="Proteomes" id="UP000003692"/>
    </source>
</evidence>
<dbReference type="EMBL" id="ADGK01000074">
    <property type="protein sequence ID" value="EFE23538.1"/>
    <property type="molecule type" value="Genomic_DNA"/>
</dbReference>
<accession>D4F3X6</accession>
<comment type="caution">
    <text evidence="1">The sequence shown here is derived from an EMBL/GenBank/DDBJ whole genome shotgun (WGS) entry which is preliminary data.</text>
</comment>
<sequence>MGSEAYADARVPGRRVRLNGKYIATQADWGLMADAFVELFHR</sequence>
<dbReference type="Proteomes" id="UP000003692">
    <property type="component" value="Unassembled WGS sequence"/>
</dbReference>
<gene>
    <name evidence="1" type="ORF">EDWATA_01442</name>
</gene>
<evidence type="ECO:0000313" key="1">
    <source>
        <dbReference type="EMBL" id="EFE23538.1"/>
    </source>
</evidence>
<reference evidence="1 2" key="1">
    <citation type="submission" date="2010-02" db="EMBL/GenBank/DDBJ databases">
        <authorList>
            <person name="Weinstock G."/>
            <person name="Sodergren E."/>
            <person name="Clifton S."/>
            <person name="Fulton L."/>
            <person name="Fulton B."/>
            <person name="Courtney L."/>
            <person name="Fronick C."/>
            <person name="Harrison M."/>
            <person name="Strong C."/>
            <person name="Farmer C."/>
            <person name="Delahaunty K."/>
            <person name="Markovic C."/>
            <person name="Hall O."/>
            <person name="Minx P."/>
            <person name="Tomlinson C."/>
            <person name="Mitreva M."/>
            <person name="Nelson J."/>
            <person name="Hou S."/>
            <person name="Wollam A."/>
            <person name="Pepin K.H."/>
            <person name="Johnson M."/>
            <person name="Bhonagiri V."/>
            <person name="Zhang X."/>
            <person name="Suruliraj S."/>
            <person name="Warren W."/>
            <person name="Chinwalla A."/>
            <person name="Mardis E.R."/>
            <person name="Wilson R.K."/>
        </authorList>
    </citation>
    <scope>NUCLEOTIDE SEQUENCE [LARGE SCALE GENOMIC DNA]</scope>
    <source>
        <strain evidence="1 2">ATCC 23685</strain>
    </source>
</reference>